<dbReference type="VEuPathDB" id="AmoebaDB:FDP41_012810"/>
<dbReference type="GO" id="GO:0005096">
    <property type="term" value="F:GTPase activator activity"/>
    <property type="evidence" value="ECO:0007669"/>
    <property type="project" value="UniProtKB-KW"/>
</dbReference>
<dbReference type="GO" id="GO:0005634">
    <property type="term" value="C:nucleus"/>
    <property type="evidence" value="ECO:0007669"/>
    <property type="project" value="TreeGrafter"/>
</dbReference>
<evidence type="ECO:0000256" key="4">
    <source>
        <dbReference type="SAM" id="MobiDB-lite"/>
    </source>
</evidence>
<dbReference type="VEuPathDB" id="AmoebaDB:NfTy_080220"/>
<dbReference type="GeneID" id="68120025"/>
<dbReference type="EMBL" id="VFQX01000016">
    <property type="protein sequence ID" value="KAF0981022.1"/>
    <property type="molecule type" value="Genomic_DNA"/>
</dbReference>
<keyword evidence="2" id="KW-0433">Leucine-rich repeat</keyword>
<dbReference type="InterPro" id="IPR001849">
    <property type="entry name" value="PH_domain"/>
</dbReference>
<evidence type="ECO:0000313" key="6">
    <source>
        <dbReference type="EMBL" id="KAF0981022.1"/>
    </source>
</evidence>
<dbReference type="SMART" id="SM00368">
    <property type="entry name" value="LRR_RI"/>
    <property type="match status" value="6"/>
</dbReference>
<dbReference type="PANTHER" id="PTHR24113:SF12">
    <property type="entry name" value="RAN GTPASE-ACTIVATING PROTEIN 1"/>
    <property type="match status" value="1"/>
</dbReference>
<dbReference type="Gene3D" id="2.30.29.30">
    <property type="entry name" value="Pleckstrin-homology domain (PH domain)/Phosphotyrosine-binding domain (PTB)"/>
    <property type="match status" value="1"/>
</dbReference>
<protein>
    <recommendedName>
        <fullName evidence="5">PH domain-containing protein</fullName>
    </recommendedName>
</protein>
<proteinExistence type="predicted"/>
<dbReference type="PANTHER" id="PTHR24113">
    <property type="entry name" value="RAN GTPASE-ACTIVATING PROTEIN 1"/>
    <property type="match status" value="1"/>
</dbReference>
<dbReference type="GO" id="GO:0048471">
    <property type="term" value="C:perinuclear region of cytoplasm"/>
    <property type="evidence" value="ECO:0007669"/>
    <property type="project" value="TreeGrafter"/>
</dbReference>
<feature type="region of interest" description="Disordered" evidence="4">
    <location>
        <begin position="251"/>
        <end position="272"/>
    </location>
</feature>
<dbReference type="VEuPathDB" id="AmoebaDB:NF0051550"/>
<feature type="compositionally biased region" description="Acidic residues" evidence="4">
    <location>
        <begin position="260"/>
        <end position="272"/>
    </location>
</feature>
<organism evidence="6 7">
    <name type="scientific">Naegleria fowleri</name>
    <name type="common">Brain eating amoeba</name>
    <dbReference type="NCBI Taxonomy" id="5763"/>
    <lineage>
        <taxon>Eukaryota</taxon>
        <taxon>Discoba</taxon>
        <taxon>Heterolobosea</taxon>
        <taxon>Tetramitia</taxon>
        <taxon>Eutetramitia</taxon>
        <taxon>Vahlkampfiidae</taxon>
        <taxon>Naegleria</taxon>
    </lineage>
</organism>
<dbReference type="InterPro" id="IPR027038">
    <property type="entry name" value="RanGap"/>
</dbReference>
<sequence>MSNTVADTSTSSSSSTTDGSGNGELKNYGRQHSSPTVIKAQAQKKEFDTQGFGKEDSSSSYYQSDLDAIIFKYDIHPFSVFDKIGSSSSNFSSSSSTVLTVPPALKDFTSDPELDLVHPFFSEAKKKYHKLDEIYREQLELLTSGGKKRSEKEKIVQKSMDAKVDKEGWLVKEGRFRKNWKKRWFVLSSNTLSYYTAKKNKLKGKIVLDGTQIVRFAKNRTDEYKGCLELYTPKDSTFTSDGMNNRFLIQMDDASTNSDTNDENDDDDDDDDDAVGRTLYFDAEDGNEDERRSWYIAINNKITMLYYTNLCSGSINDQVIEFFNSTQKQKKFVCKLKQVEDLMAIKEPLKYHEFLQTLILKNNPNVLNLSILCEALTINKSITKLDISGCAINNLEPLAQVLQSNKTLSSINLSHNKIDDAQLIALCEALPSSGNLRLFELDLSNNLISNEGGAAYVQTLAKLHSVIYIETLHLSNNKLSDEGARAIAQTLPKLSPQFKRLELGGNSIGNEGAAALSDAILNMNSKSMTITSINLENNLIGFEGTSLLSKILEKELLEELIFGGNRLGINGLQCLAKTGKQDFPELEIISK</sequence>
<dbReference type="GO" id="GO:0031267">
    <property type="term" value="F:small GTPase binding"/>
    <property type="evidence" value="ECO:0007669"/>
    <property type="project" value="TreeGrafter"/>
</dbReference>
<dbReference type="PROSITE" id="PS50003">
    <property type="entry name" value="PH_DOMAIN"/>
    <property type="match status" value="1"/>
</dbReference>
<dbReference type="RefSeq" id="XP_044565735.1">
    <property type="nucleotide sequence ID" value="XM_044703371.1"/>
</dbReference>
<evidence type="ECO:0000256" key="2">
    <source>
        <dbReference type="ARBA" id="ARBA00022614"/>
    </source>
</evidence>
<dbReference type="Pfam" id="PF13516">
    <property type="entry name" value="LRR_6"/>
    <property type="match status" value="3"/>
</dbReference>
<feature type="compositionally biased region" description="Basic and acidic residues" evidence="4">
    <location>
        <begin position="43"/>
        <end position="57"/>
    </location>
</feature>
<evidence type="ECO:0000313" key="7">
    <source>
        <dbReference type="Proteomes" id="UP000444721"/>
    </source>
</evidence>
<keyword evidence="1" id="KW-0343">GTPase activation</keyword>
<keyword evidence="7" id="KW-1185">Reference proteome</keyword>
<comment type="caution">
    <text evidence="6">The sequence shown here is derived from an EMBL/GenBank/DDBJ whole genome shotgun (WGS) entry which is preliminary data.</text>
</comment>
<dbReference type="AlphaFoldDB" id="A0A6A5C2P3"/>
<feature type="compositionally biased region" description="Low complexity" evidence="4">
    <location>
        <begin position="7"/>
        <end position="19"/>
    </location>
</feature>
<dbReference type="Proteomes" id="UP000444721">
    <property type="component" value="Unassembled WGS sequence"/>
</dbReference>
<dbReference type="OrthoDB" id="120976at2759"/>
<dbReference type="SMART" id="SM00233">
    <property type="entry name" value="PH"/>
    <property type="match status" value="1"/>
</dbReference>
<dbReference type="OMA" id="WYIAINN"/>
<dbReference type="InterPro" id="IPR032675">
    <property type="entry name" value="LRR_dom_sf"/>
</dbReference>
<dbReference type="Gene3D" id="3.80.10.10">
    <property type="entry name" value="Ribonuclease Inhibitor"/>
    <property type="match status" value="2"/>
</dbReference>
<feature type="domain" description="PH" evidence="5">
    <location>
        <begin position="163"/>
        <end position="303"/>
    </location>
</feature>
<evidence type="ECO:0000259" key="5">
    <source>
        <dbReference type="PROSITE" id="PS50003"/>
    </source>
</evidence>
<accession>A0A6A5C2P3</accession>
<gene>
    <name evidence="6" type="ORF">FDP41_012810</name>
</gene>
<evidence type="ECO:0000256" key="1">
    <source>
        <dbReference type="ARBA" id="ARBA00022468"/>
    </source>
</evidence>
<dbReference type="Pfam" id="PF00169">
    <property type="entry name" value="PH"/>
    <property type="match status" value="1"/>
</dbReference>
<name>A0A6A5C2P3_NAEFO</name>
<dbReference type="InterPro" id="IPR001611">
    <property type="entry name" value="Leu-rich_rpt"/>
</dbReference>
<dbReference type="SUPFAM" id="SSF50729">
    <property type="entry name" value="PH domain-like"/>
    <property type="match status" value="1"/>
</dbReference>
<dbReference type="GO" id="GO:0006913">
    <property type="term" value="P:nucleocytoplasmic transport"/>
    <property type="evidence" value="ECO:0007669"/>
    <property type="project" value="TreeGrafter"/>
</dbReference>
<dbReference type="GO" id="GO:0005829">
    <property type="term" value="C:cytosol"/>
    <property type="evidence" value="ECO:0007669"/>
    <property type="project" value="TreeGrafter"/>
</dbReference>
<reference evidence="6 7" key="1">
    <citation type="journal article" date="2019" name="Sci. Rep.">
        <title>Nanopore sequencing improves the draft genome of the human pathogenic amoeba Naegleria fowleri.</title>
        <authorList>
            <person name="Liechti N."/>
            <person name="Schurch N."/>
            <person name="Bruggmann R."/>
            <person name="Wittwer M."/>
        </authorList>
    </citation>
    <scope>NUCLEOTIDE SEQUENCE [LARGE SCALE GENOMIC DNA]</scope>
    <source>
        <strain evidence="6 7">ATCC 30894</strain>
    </source>
</reference>
<dbReference type="InterPro" id="IPR011993">
    <property type="entry name" value="PH-like_dom_sf"/>
</dbReference>
<dbReference type="SUPFAM" id="SSF52047">
    <property type="entry name" value="RNI-like"/>
    <property type="match status" value="1"/>
</dbReference>
<keyword evidence="3" id="KW-0677">Repeat</keyword>
<evidence type="ECO:0000256" key="3">
    <source>
        <dbReference type="ARBA" id="ARBA00022737"/>
    </source>
</evidence>
<feature type="region of interest" description="Disordered" evidence="4">
    <location>
        <begin position="1"/>
        <end position="59"/>
    </location>
</feature>